<feature type="compositionally biased region" description="Basic residues" evidence="1">
    <location>
        <begin position="144"/>
        <end position="162"/>
    </location>
</feature>
<dbReference type="SMART" id="SM00028">
    <property type="entry name" value="TPR"/>
    <property type="match status" value="2"/>
</dbReference>
<evidence type="ECO:0008006" key="3">
    <source>
        <dbReference type="Google" id="ProtNLM"/>
    </source>
</evidence>
<dbReference type="EMBL" id="DSYK01000729">
    <property type="protein sequence ID" value="HGS23055.1"/>
    <property type="molecule type" value="Genomic_DNA"/>
</dbReference>
<protein>
    <recommendedName>
        <fullName evidence="3">Tetratricopeptide repeat protein</fullName>
    </recommendedName>
</protein>
<evidence type="ECO:0000256" key="1">
    <source>
        <dbReference type="SAM" id="MobiDB-lite"/>
    </source>
</evidence>
<comment type="caution">
    <text evidence="2">The sequence shown here is derived from an EMBL/GenBank/DDBJ whole genome shotgun (WGS) entry which is preliminary data.</text>
</comment>
<feature type="region of interest" description="Disordered" evidence="1">
    <location>
        <begin position="119"/>
        <end position="177"/>
    </location>
</feature>
<dbReference type="SUPFAM" id="SSF48452">
    <property type="entry name" value="TPR-like"/>
    <property type="match status" value="1"/>
</dbReference>
<dbReference type="InterPro" id="IPR019734">
    <property type="entry name" value="TPR_rpt"/>
</dbReference>
<name>A0A7C4KJ26_9CHLR</name>
<reference evidence="2" key="1">
    <citation type="journal article" date="2020" name="mSystems">
        <title>Genome- and Community-Level Interaction Insights into Carbon Utilization and Element Cycling Functions of Hydrothermarchaeota in Hydrothermal Sediment.</title>
        <authorList>
            <person name="Zhou Z."/>
            <person name="Liu Y."/>
            <person name="Xu W."/>
            <person name="Pan J."/>
            <person name="Luo Z.H."/>
            <person name="Li M."/>
        </authorList>
    </citation>
    <scope>NUCLEOTIDE SEQUENCE [LARGE SCALE GENOMIC DNA]</scope>
    <source>
        <strain evidence="2">SpSt-573</strain>
    </source>
</reference>
<evidence type="ECO:0000313" key="2">
    <source>
        <dbReference type="EMBL" id="HGS23055.1"/>
    </source>
</evidence>
<accession>A0A7C4KJ26</accession>
<gene>
    <name evidence="2" type="ORF">ENT37_14470</name>
</gene>
<dbReference type="Gene3D" id="1.25.40.10">
    <property type="entry name" value="Tetratricopeptide repeat domain"/>
    <property type="match status" value="1"/>
</dbReference>
<dbReference type="AlphaFoldDB" id="A0A7C4KJ26"/>
<organism evidence="2">
    <name type="scientific">Anaerolinea thermolimosa</name>
    <dbReference type="NCBI Taxonomy" id="229919"/>
    <lineage>
        <taxon>Bacteria</taxon>
        <taxon>Bacillati</taxon>
        <taxon>Chloroflexota</taxon>
        <taxon>Anaerolineae</taxon>
        <taxon>Anaerolineales</taxon>
        <taxon>Anaerolineaceae</taxon>
        <taxon>Anaerolinea</taxon>
    </lineage>
</organism>
<feature type="compositionally biased region" description="Basic and acidic residues" evidence="1">
    <location>
        <begin position="121"/>
        <end position="139"/>
    </location>
</feature>
<proteinExistence type="predicted"/>
<dbReference type="InterPro" id="IPR011990">
    <property type="entry name" value="TPR-like_helical_dom_sf"/>
</dbReference>
<sequence>MHPQPLSPSDLSSEGQTAYQAGKFLEAAAAFEQAARAYRASGDEAAAAEAANNSSVAYLQAGDAQKAFEMAENTHLVFASKGDLTRQGMALANQAAALEGLKRFKEALELYRQSSEAFKSSGDHELRADQRVRRRRDPDCAAGRKLRHDHGQGGRRWKRRTRWLGFGRRSAGQGRRR</sequence>